<keyword evidence="1" id="KW-0812">Transmembrane</keyword>
<feature type="domain" description="Urease accessory protein UreH-like transmembrane" evidence="2">
    <location>
        <begin position="17"/>
        <end position="222"/>
    </location>
</feature>
<keyword evidence="1" id="KW-0472">Membrane</keyword>
<comment type="caution">
    <text evidence="3">The sequence shown here is derived from an EMBL/GenBank/DDBJ whole genome shotgun (WGS) entry which is preliminary data.</text>
</comment>
<dbReference type="InterPro" id="IPR039447">
    <property type="entry name" value="UreH-like_TM_dom"/>
</dbReference>
<feature type="transmembrane region" description="Helical" evidence="1">
    <location>
        <begin position="211"/>
        <end position="233"/>
    </location>
</feature>
<dbReference type="AlphaFoldDB" id="A0A0F9N877"/>
<keyword evidence="1" id="KW-1133">Transmembrane helix</keyword>
<protein>
    <recommendedName>
        <fullName evidence="2">Urease accessory protein UreH-like transmembrane domain-containing protein</fullName>
    </recommendedName>
</protein>
<dbReference type="Pfam" id="PF13386">
    <property type="entry name" value="DsbD_2"/>
    <property type="match status" value="1"/>
</dbReference>
<dbReference type="EMBL" id="LAZR01003850">
    <property type="protein sequence ID" value="KKN14119.1"/>
    <property type="molecule type" value="Genomic_DNA"/>
</dbReference>
<gene>
    <name evidence="3" type="ORF">LCGC14_0999370</name>
</gene>
<feature type="transmembrane region" description="Helical" evidence="1">
    <location>
        <begin position="90"/>
        <end position="112"/>
    </location>
</feature>
<feature type="transmembrane region" description="Helical" evidence="1">
    <location>
        <begin position="50"/>
        <end position="78"/>
    </location>
</feature>
<evidence type="ECO:0000259" key="2">
    <source>
        <dbReference type="Pfam" id="PF13386"/>
    </source>
</evidence>
<evidence type="ECO:0000256" key="1">
    <source>
        <dbReference type="SAM" id="Phobius"/>
    </source>
</evidence>
<organism evidence="3">
    <name type="scientific">marine sediment metagenome</name>
    <dbReference type="NCBI Taxonomy" id="412755"/>
    <lineage>
        <taxon>unclassified sequences</taxon>
        <taxon>metagenomes</taxon>
        <taxon>ecological metagenomes</taxon>
    </lineage>
</organism>
<sequence length="242" mass="27236">MLQAFYLPPLLVVFAPAFLLGILHTAIPCEDKAIFFFWSFGISKTPTRSLFILILYGFGLIFSNMIIAVGTILISFIPQILLPGIIPDQHIINFFGSIGSMGGGIILLFYIIRRGYFPHSKHKDEISQLNWEKKRTPYLFGVLAGFAPCIFEVIVYSWCLQYSLSGGLGFVDGIFTVFYFSLGTFVGLFPLALAKQGTAQIIKSRDTKKKWIFILMIIIILIFNGVVLIFSILRIPVFPAFR</sequence>
<reference evidence="3" key="1">
    <citation type="journal article" date="2015" name="Nature">
        <title>Complex archaea that bridge the gap between prokaryotes and eukaryotes.</title>
        <authorList>
            <person name="Spang A."/>
            <person name="Saw J.H."/>
            <person name="Jorgensen S.L."/>
            <person name="Zaremba-Niedzwiedzka K."/>
            <person name="Martijn J."/>
            <person name="Lind A.E."/>
            <person name="van Eijk R."/>
            <person name="Schleper C."/>
            <person name="Guy L."/>
            <person name="Ettema T.J."/>
        </authorList>
    </citation>
    <scope>NUCLEOTIDE SEQUENCE</scope>
</reference>
<feature type="transmembrane region" description="Helical" evidence="1">
    <location>
        <begin position="170"/>
        <end position="191"/>
    </location>
</feature>
<name>A0A0F9N877_9ZZZZ</name>
<evidence type="ECO:0000313" key="3">
    <source>
        <dbReference type="EMBL" id="KKN14119.1"/>
    </source>
</evidence>
<accession>A0A0F9N877</accession>
<feature type="transmembrane region" description="Helical" evidence="1">
    <location>
        <begin position="6"/>
        <end position="29"/>
    </location>
</feature>
<feature type="transmembrane region" description="Helical" evidence="1">
    <location>
        <begin position="138"/>
        <end position="158"/>
    </location>
</feature>
<proteinExistence type="predicted"/>